<comment type="caution">
    <text evidence="1">The sequence shown here is derived from an EMBL/GenBank/DDBJ whole genome shotgun (WGS) entry which is preliminary data.</text>
</comment>
<gene>
    <name evidence="1" type="ORF">K488DRAFT_43444</name>
</gene>
<sequence>MPARTVPQVRRWNCPPVTRENVDWAQLATIDLARARTPEGRAEQVEIARDAMHKQGFFYVVNHGFDLAENQRMIDIASVAFEEVDDEEKARYQARIKETGTYLGYKLPQYWVIANGVRDRITHYNFPRNVHDRNHPEALRPYLPEIQEMVEFTHCTILHEVQKLLSLGLELPENTLSDMHPFDDTNHSFWRFMLYDPRSEEEERKTEGVWMKGHADHMSFTALWSQPVTALQIKDHDGQWRYVKHVENAVIINCGDFTEYLTGGYYKSAVHRVIKPPADQEGYRRLNLIYFGYTSDNVVLRPLLESPVIQRTGLTKVIEGEHPTMEKWRKTRTAVYGVSELKKAADGSEYEIVNGVKVTHHH</sequence>
<protein>
    <submittedName>
        <fullName evidence="1">Clavaminate synthase-like protein</fullName>
    </submittedName>
</protein>
<proteinExistence type="predicted"/>
<keyword evidence="2" id="KW-1185">Reference proteome</keyword>
<dbReference type="EMBL" id="MU273485">
    <property type="protein sequence ID" value="KAI0035420.1"/>
    <property type="molecule type" value="Genomic_DNA"/>
</dbReference>
<organism evidence="1 2">
    <name type="scientific">Vararia minispora EC-137</name>
    <dbReference type="NCBI Taxonomy" id="1314806"/>
    <lineage>
        <taxon>Eukaryota</taxon>
        <taxon>Fungi</taxon>
        <taxon>Dikarya</taxon>
        <taxon>Basidiomycota</taxon>
        <taxon>Agaricomycotina</taxon>
        <taxon>Agaricomycetes</taxon>
        <taxon>Russulales</taxon>
        <taxon>Lachnocladiaceae</taxon>
        <taxon>Vararia</taxon>
    </lineage>
</organism>
<dbReference type="Proteomes" id="UP000814128">
    <property type="component" value="Unassembled WGS sequence"/>
</dbReference>
<accession>A0ACB8QUX6</accession>
<reference evidence="1" key="2">
    <citation type="journal article" date="2022" name="New Phytol.">
        <title>Evolutionary transition to the ectomycorrhizal habit in the genomes of a hyperdiverse lineage of mushroom-forming fungi.</title>
        <authorList>
            <person name="Looney B."/>
            <person name="Miyauchi S."/>
            <person name="Morin E."/>
            <person name="Drula E."/>
            <person name="Courty P.E."/>
            <person name="Kohler A."/>
            <person name="Kuo A."/>
            <person name="LaButti K."/>
            <person name="Pangilinan J."/>
            <person name="Lipzen A."/>
            <person name="Riley R."/>
            <person name="Andreopoulos W."/>
            <person name="He G."/>
            <person name="Johnson J."/>
            <person name="Nolan M."/>
            <person name="Tritt A."/>
            <person name="Barry K.W."/>
            <person name="Grigoriev I.V."/>
            <person name="Nagy L.G."/>
            <person name="Hibbett D."/>
            <person name="Henrissat B."/>
            <person name="Matheny P.B."/>
            <person name="Labbe J."/>
            <person name="Martin F.M."/>
        </authorList>
    </citation>
    <scope>NUCLEOTIDE SEQUENCE</scope>
    <source>
        <strain evidence="1">EC-137</strain>
    </source>
</reference>
<evidence type="ECO:0000313" key="2">
    <source>
        <dbReference type="Proteomes" id="UP000814128"/>
    </source>
</evidence>
<reference evidence="1" key="1">
    <citation type="submission" date="2021-02" db="EMBL/GenBank/DDBJ databases">
        <authorList>
            <consortium name="DOE Joint Genome Institute"/>
            <person name="Ahrendt S."/>
            <person name="Looney B.P."/>
            <person name="Miyauchi S."/>
            <person name="Morin E."/>
            <person name="Drula E."/>
            <person name="Courty P.E."/>
            <person name="Chicoki N."/>
            <person name="Fauchery L."/>
            <person name="Kohler A."/>
            <person name="Kuo A."/>
            <person name="Labutti K."/>
            <person name="Pangilinan J."/>
            <person name="Lipzen A."/>
            <person name="Riley R."/>
            <person name="Andreopoulos W."/>
            <person name="He G."/>
            <person name="Johnson J."/>
            <person name="Barry K.W."/>
            <person name="Grigoriev I.V."/>
            <person name="Nagy L."/>
            <person name="Hibbett D."/>
            <person name="Henrissat B."/>
            <person name="Matheny P.B."/>
            <person name="Labbe J."/>
            <person name="Martin F."/>
        </authorList>
    </citation>
    <scope>NUCLEOTIDE SEQUENCE</scope>
    <source>
        <strain evidence="1">EC-137</strain>
    </source>
</reference>
<evidence type="ECO:0000313" key="1">
    <source>
        <dbReference type="EMBL" id="KAI0035420.1"/>
    </source>
</evidence>
<name>A0ACB8QUX6_9AGAM</name>